<name>A0A1W0WD01_HYPEX</name>
<dbReference type="EMBL" id="MTYJ01000131">
    <property type="protein sequence ID" value="OQV13048.1"/>
    <property type="molecule type" value="Genomic_DNA"/>
</dbReference>
<organism evidence="1 2">
    <name type="scientific">Hypsibius exemplaris</name>
    <name type="common">Freshwater tardigrade</name>
    <dbReference type="NCBI Taxonomy" id="2072580"/>
    <lineage>
        <taxon>Eukaryota</taxon>
        <taxon>Metazoa</taxon>
        <taxon>Ecdysozoa</taxon>
        <taxon>Tardigrada</taxon>
        <taxon>Eutardigrada</taxon>
        <taxon>Parachela</taxon>
        <taxon>Hypsibioidea</taxon>
        <taxon>Hypsibiidae</taxon>
        <taxon>Hypsibius</taxon>
    </lineage>
</organism>
<dbReference type="OrthoDB" id="10066533at2759"/>
<protein>
    <submittedName>
        <fullName evidence="1">Uncharacterized protein</fullName>
    </submittedName>
</protein>
<proteinExistence type="predicted"/>
<sequence length="358" mass="39325">MTSNKLEDLVAAIEDDGTEHEAQTDDDFVTASEATLAKAASTVAASDNGGDPAGEGCGIDEDHLFNAASEALIPRHTYDVYSLRSDEPDIYRKIAAVLHDMTGMVVPEFILQILQLYYEGLETDEDTARRLYFDIDNKILKSLQAMRRAQICDRVKGFDLKLAKVMSVLSQHYLDAVKTLPEDVLEELIPRWPDDMYSLPADGRMNGQMDAPGNWKIPLPTTPIKTDIPAASADEVSNFNSPVPVNYCSASTMASSVGETMDCRAAESKVSTCAKATTQKLPAFEYGLVFDVFAPETGIFSIYMNPKVEYTVNPKDAPIDPDYHQTDGDAGKGTETASQVWRQVKRISGRVTRSLKGF</sequence>
<dbReference type="AlphaFoldDB" id="A0A1W0WD01"/>
<evidence type="ECO:0000313" key="2">
    <source>
        <dbReference type="Proteomes" id="UP000192578"/>
    </source>
</evidence>
<comment type="caution">
    <text evidence="1">The sequence shown here is derived from an EMBL/GenBank/DDBJ whole genome shotgun (WGS) entry which is preliminary data.</text>
</comment>
<accession>A0A1W0WD01</accession>
<evidence type="ECO:0000313" key="1">
    <source>
        <dbReference type="EMBL" id="OQV13048.1"/>
    </source>
</evidence>
<reference evidence="2" key="1">
    <citation type="submission" date="2017-01" db="EMBL/GenBank/DDBJ databases">
        <title>Comparative genomics of anhydrobiosis in the tardigrade Hypsibius dujardini.</title>
        <authorList>
            <person name="Yoshida Y."/>
            <person name="Koutsovoulos G."/>
            <person name="Laetsch D."/>
            <person name="Stevens L."/>
            <person name="Kumar S."/>
            <person name="Horikawa D."/>
            <person name="Ishino K."/>
            <person name="Komine S."/>
            <person name="Tomita M."/>
            <person name="Blaxter M."/>
            <person name="Arakawa K."/>
        </authorList>
    </citation>
    <scope>NUCLEOTIDE SEQUENCE [LARGE SCALE GENOMIC DNA]</scope>
    <source>
        <strain evidence="2">Z151</strain>
    </source>
</reference>
<keyword evidence="2" id="KW-1185">Reference proteome</keyword>
<dbReference type="Proteomes" id="UP000192578">
    <property type="component" value="Unassembled WGS sequence"/>
</dbReference>
<gene>
    <name evidence="1" type="ORF">BV898_12705</name>
</gene>